<dbReference type="RefSeq" id="WP_153344822.1">
    <property type="nucleotide sequence ID" value="NZ_WEGI01000009.1"/>
</dbReference>
<name>A0A7K0DSD1_9NOCA</name>
<dbReference type="EMBL" id="WEGI01000009">
    <property type="protein sequence ID" value="MQY28675.1"/>
    <property type="molecule type" value="Genomic_DNA"/>
</dbReference>
<organism evidence="2 3">
    <name type="scientific">Nocardia aurantia</name>
    <dbReference type="NCBI Taxonomy" id="2585199"/>
    <lineage>
        <taxon>Bacteria</taxon>
        <taxon>Bacillati</taxon>
        <taxon>Actinomycetota</taxon>
        <taxon>Actinomycetes</taxon>
        <taxon>Mycobacteriales</taxon>
        <taxon>Nocardiaceae</taxon>
        <taxon>Nocardia</taxon>
    </lineage>
</organism>
<evidence type="ECO:0000256" key="1">
    <source>
        <dbReference type="SAM" id="Phobius"/>
    </source>
</evidence>
<proteinExistence type="predicted"/>
<sequence>METVITQVAVEGKRLIDAAWLGRISRAEAVHMFVQFGDGLIQQETAEDIVDDGLAWLDAHSARLRLLGWCTVLEVPLFGALVLMSVRAGEYAAAGVALLLLAALQYVHRRFTPHPTPILRRRVRR</sequence>
<reference evidence="2 3" key="1">
    <citation type="submission" date="2019-10" db="EMBL/GenBank/DDBJ databases">
        <title>Nocardia macrotermitis sp. nov. and Nocardia aurantia sp. nov., isolated from the gut of fungus growing-termite Macrotermes natalensis.</title>
        <authorList>
            <person name="Benndorf R."/>
            <person name="Schwitalla J."/>
            <person name="Martin K."/>
            <person name="De Beer W."/>
            <person name="Kaster A.-K."/>
            <person name="Vollmers J."/>
            <person name="Poulsen M."/>
            <person name="Beemelmanns C."/>
        </authorList>
    </citation>
    <scope>NUCLEOTIDE SEQUENCE [LARGE SCALE GENOMIC DNA]</scope>
    <source>
        <strain evidence="2 3">RB56</strain>
    </source>
</reference>
<evidence type="ECO:0000313" key="2">
    <source>
        <dbReference type="EMBL" id="MQY28675.1"/>
    </source>
</evidence>
<gene>
    <name evidence="2" type="ORF">NRB56_42590</name>
</gene>
<feature type="transmembrane region" description="Helical" evidence="1">
    <location>
        <begin position="66"/>
        <end position="85"/>
    </location>
</feature>
<protein>
    <submittedName>
        <fullName evidence="2">Uncharacterized protein</fullName>
    </submittedName>
</protein>
<keyword evidence="1" id="KW-0812">Transmembrane</keyword>
<dbReference type="AlphaFoldDB" id="A0A7K0DSD1"/>
<evidence type="ECO:0000313" key="3">
    <source>
        <dbReference type="Proteomes" id="UP000431401"/>
    </source>
</evidence>
<dbReference type="Proteomes" id="UP000431401">
    <property type="component" value="Unassembled WGS sequence"/>
</dbReference>
<accession>A0A7K0DSD1</accession>
<keyword evidence="3" id="KW-1185">Reference proteome</keyword>
<dbReference type="OrthoDB" id="4552746at2"/>
<comment type="caution">
    <text evidence="2">The sequence shown here is derived from an EMBL/GenBank/DDBJ whole genome shotgun (WGS) entry which is preliminary data.</text>
</comment>
<keyword evidence="1" id="KW-1133">Transmembrane helix</keyword>
<keyword evidence="1" id="KW-0472">Membrane</keyword>
<feature type="transmembrane region" description="Helical" evidence="1">
    <location>
        <begin position="91"/>
        <end position="107"/>
    </location>
</feature>